<dbReference type="Pfam" id="PF00534">
    <property type="entry name" value="Glycos_transf_1"/>
    <property type="match status" value="1"/>
</dbReference>
<comment type="pathway">
    <text evidence="4">Glycan biosynthesis; starch biosynthesis.</text>
</comment>
<comment type="catalytic activity">
    <reaction evidence="1">
        <text>[(1-&gt;4)-alpha-D-glucosyl](n) + ADP-alpha-D-glucose = [(1-&gt;4)-alpha-D-glucosyl](n+1) + ADP + H(+)</text>
        <dbReference type="Rhea" id="RHEA:18189"/>
        <dbReference type="Rhea" id="RHEA-COMP:9584"/>
        <dbReference type="Rhea" id="RHEA-COMP:9587"/>
        <dbReference type="ChEBI" id="CHEBI:15378"/>
        <dbReference type="ChEBI" id="CHEBI:15444"/>
        <dbReference type="ChEBI" id="CHEBI:57498"/>
        <dbReference type="ChEBI" id="CHEBI:456216"/>
        <dbReference type="EC" id="2.4.1.21"/>
    </reaction>
</comment>
<dbReference type="InterPro" id="IPR013783">
    <property type="entry name" value="Ig-like_fold"/>
</dbReference>
<evidence type="ECO:0000256" key="5">
    <source>
        <dbReference type="ARBA" id="ARBA00010281"/>
    </source>
</evidence>
<keyword evidence="17" id="KW-1185">Reference proteome</keyword>
<dbReference type="FunFam" id="2.60.40.10:FF:001903">
    <property type="entry name" value="Starch synthase 3, chloroplastic/amyloplastic"/>
    <property type="match status" value="1"/>
</dbReference>
<dbReference type="PANTHER" id="PTHR46083">
    <property type="match status" value="1"/>
</dbReference>
<dbReference type="PANTHER" id="PTHR46083:SF5">
    <property type="entry name" value="STARCH SYNTHASE 3, CHLOROPLASTIC_AMYLOPLASTIC"/>
    <property type="match status" value="1"/>
</dbReference>
<evidence type="ECO:0000256" key="1">
    <source>
        <dbReference type="ARBA" id="ARBA00001478"/>
    </source>
</evidence>
<feature type="domain" description="Carbohydrate binding module family 25" evidence="15">
    <location>
        <begin position="1116"/>
        <end position="1207"/>
    </location>
</feature>
<dbReference type="InterPro" id="IPR001296">
    <property type="entry name" value="Glyco_trans_1"/>
</dbReference>
<dbReference type="EC" id="2.4.1.21" evidence="6"/>
<keyword evidence="9" id="KW-0328">Glycosyltransferase</keyword>
<dbReference type="Gene3D" id="2.60.40.10">
    <property type="entry name" value="Immunoglobulins"/>
    <property type="match status" value="2"/>
</dbReference>
<protein>
    <recommendedName>
        <fullName evidence="6">starch synthase</fullName>
        <ecNumber evidence="6">2.4.1.21</ecNumber>
    </recommendedName>
</protein>
<sequence length="1824" mass="204862">MEMALRPQSLLCPRSRPMLIIRPASNASGGGLTQYFLMTGRYSGSRIVRCMVLSSDCPNRKPRRTISLHTEVTSSRGYAPRITAESSIQEREHINSDEETFDTYNRLLHTEATEWKKSDTIEVDLSQDVSSSSMRKVDATGEATVDILEDNLPRNLLNNVTIREVDVVDEAGAEDVFEMDLSALHNGTVGKMDAVDETKTENDLFEVGMLALHSAAMGKVDVTDGTKAKEDLFDMDLSALHNVTMGKVDAVDAAGAEEDIFEVDLSALASNNSMIESVNVMDEAKAIENTLEVDLLGNATSSSTYGELAVVDDAWLDEVKFEVDSLGNTSSTAMYGSVDGVYESWSDEVTFKVDSSKNASDNAAYGGTDMVDESWADEDTFEVDFLRNASSSAEYGKVDVMDEAQTDDFTFAVDSIENDPNNTMHGKGHMVDEAWDDEVIFEVDLFGNASSSAVYGEVNVLDEAQADDATFEIDLLGNASSNSTNKEVDLVDVAQTGEATFEEDSFVNALSSAIYKEVAVVGEAQVDEVDIDLSRNASSTETKKEVDAVDEARVEDETFDMDLLGKQITIDSMNDDEVEGGTKYHEYPLLSSTSIEAKTIDETPVSLKPELMPVVKVQEEDKPIFTVYQQEGSNFNLQAENQSMLDFHDQKQMAITFDNQKESVAKLSKEDQEIASLPEQNLPIDGFHRKTPSIIGLPFQHQSIVSSPEKERSIVGFQRQNQSIISSHKQDKSIVGVPERSQSIVGSTKHDHSIVGFHKQDRSIVSVPEQKQSIVGFHKQDLSIVAVSEQNLSIVAISRESQSKEQASIVRRHGPLHLKEMETKDRDDISQKSDGDALHVKFDVDNLLQKHQAGITKEALGITVSKKDDIEELSQVEDEARAIAYKKQHEVDVISLSPDMQESPQDNVDPQELRRMLQELADQNCSMGNKLFVFPEAVKASSTIALYLNRNLSTLANEPDVHIKGAFNGWRWRPFTERLHKSELGGDWWSCKLHIPKEAYRLDFVFFNGRLVYDNNDNNDFVLQVESTIDEDSFEEFLAEEKQRELERLAIEEAERRRRAEEQQRMGEERVAEQAAREQAKKEVQLKKNKLQNMLGLARTYVDNLWHIEPSTYRQGDTVRLYYNRNSRPLMHSTEIWMHGGCNSWTDGLSIVERLVECDDKNGDWWYANVNIPEKAFVLDWVFADGPPGNARNYDNNGRQDFHAILPNIMTTEEYWVQEEHSIYTKLLQEWREREEAIKRKAEKRAKMKSKMKEKTMRMFLLSQKHIVYTEPLEPRAGTTVDVLYNPSNTVLNGKPEVWFRWSFNRWMHPSGVLPPKKMVKEEDGCHLKATVSVPSDAYMMDFVFSESEEGGVYDNRNGTDYHIPVSGSNAKEPPIHIVHIAVEMAPIAKVGGLADVVTSLSRAIQELGHNVEVILPKYNFMNQSNVKNLHVRQSFSWGGTEIKVWFGLVEDLSVYFLEPQNGMFGVGCVYGGGDAGRFGFFCHSALEFLLQSGSSPHIIHCHDWSSAPVAWLYKEHYAQSRLANARIVFTIHNLEFGAHYIGKAMTYCDKATTVSHTYSKEVAGHGAIAPHRGKFYGIRNGIDPDIWDPYTDNFIPVHYTSENVVEGKNAAKRALQQRLGLQQTDVPIVGIITRLTAQKGIHLIKHALHRTLERNGQVVLLGSAPDPRIQGDFCRLADSLHGENHGRVKLCLTYDEPLSHLIYAGSDFILVPSIFEPCGLTQLVAMRYGSIPIVRKTGGLYDTVFDVDHDKDRARVQGLEPNGFSFDGADGNGVDYALNRAISAWFEARGWFHSLCKRVMEQDWSWNRPALDYIELYHSAHKF</sequence>
<evidence type="ECO:0000259" key="15">
    <source>
        <dbReference type="SMART" id="SM01066"/>
    </source>
</evidence>
<feature type="coiled-coil region" evidence="14">
    <location>
        <begin position="1039"/>
        <end position="1097"/>
    </location>
</feature>
<dbReference type="EMBL" id="SPHZ02000009">
    <property type="protein sequence ID" value="KAF0897788.1"/>
    <property type="molecule type" value="Genomic_DNA"/>
</dbReference>
<dbReference type="Pfam" id="PF08323">
    <property type="entry name" value="Glyco_transf_5"/>
    <property type="match status" value="1"/>
</dbReference>
<dbReference type="GO" id="GO:0009501">
    <property type="term" value="C:amyloplast"/>
    <property type="evidence" value="ECO:0007669"/>
    <property type="project" value="UniProtKB-SubCell"/>
</dbReference>
<gene>
    <name evidence="16" type="ORF">E2562_000498</name>
</gene>
<feature type="domain" description="Carbohydrate binding module family 25" evidence="15">
    <location>
        <begin position="941"/>
        <end position="1026"/>
    </location>
</feature>
<dbReference type="GO" id="GO:0004373">
    <property type="term" value="F:alpha-1,4-glucan glucosyltransferase (UDP-glucose donor) activity"/>
    <property type="evidence" value="ECO:0007669"/>
    <property type="project" value="InterPro"/>
</dbReference>
<evidence type="ECO:0000256" key="4">
    <source>
        <dbReference type="ARBA" id="ARBA00004727"/>
    </source>
</evidence>
<evidence type="ECO:0000256" key="6">
    <source>
        <dbReference type="ARBA" id="ARBA00012588"/>
    </source>
</evidence>
<evidence type="ECO:0000256" key="13">
    <source>
        <dbReference type="ARBA" id="ARBA00023234"/>
    </source>
</evidence>
<keyword evidence="8" id="KW-0934">Plastid</keyword>
<dbReference type="UniPathway" id="UPA00152"/>
<accession>A0A6G1CBD6</accession>
<dbReference type="InterPro" id="IPR011835">
    <property type="entry name" value="GS/SS"/>
</dbReference>
<dbReference type="GO" id="GO:0009507">
    <property type="term" value="C:chloroplast"/>
    <property type="evidence" value="ECO:0007669"/>
    <property type="project" value="UniProtKB-SubCell"/>
</dbReference>
<comment type="caution">
    <text evidence="16">The sequence shown here is derived from an EMBL/GenBank/DDBJ whole genome shotgun (WGS) entry which is preliminary data.</text>
</comment>
<dbReference type="SUPFAM" id="SSF53756">
    <property type="entry name" value="UDP-Glycosyltransferase/glycogen phosphorylase"/>
    <property type="match status" value="1"/>
</dbReference>
<keyword evidence="13" id="KW-0035">Amyloplast</keyword>
<comment type="subcellular location">
    <subcellularLocation>
        <location evidence="3">Plastid</location>
        <location evidence="3">Amyloplast</location>
    </subcellularLocation>
    <subcellularLocation>
        <location evidence="2">Plastid</location>
        <location evidence="2">Chloroplast</location>
    </subcellularLocation>
</comment>
<evidence type="ECO:0000256" key="7">
    <source>
        <dbReference type="ARBA" id="ARBA00022528"/>
    </source>
</evidence>
<keyword evidence="12" id="KW-0809">Transit peptide</keyword>
<dbReference type="GO" id="GO:2001070">
    <property type="term" value="F:starch binding"/>
    <property type="evidence" value="ECO:0007669"/>
    <property type="project" value="InterPro"/>
</dbReference>
<reference evidence="16 17" key="1">
    <citation type="submission" date="2019-11" db="EMBL/GenBank/DDBJ databases">
        <title>Whole genome sequence of Oryza granulata.</title>
        <authorList>
            <person name="Li W."/>
        </authorList>
    </citation>
    <scope>NUCLEOTIDE SEQUENCE [LARGE SCALE GENOMIC DNA]</scope>
    <source>
        <strain evidence="17">cv. Menghai</strain>
        <tissue evidence="16">Leaf</tissue>
    </source>
</reference>
<evidence type="ECO:0000256" key="8">
    <source>
        <dbReference type="ARBA" id="ARBA00022640"/>
    </source>
</evidence>
<dbReference type="Pfam" id="PF16760">
    <property type="entry name" value="CBM53"/>
    <property type="match status" value="3"/>
</dbReference>
<evidence type="ECO:0000256" key="2">
    <source>
        <dbReference type="ARBA" id="ARBA00004229"/>
    </source>
</evidence>
<evidence type="ECO:0000256" key="10">
    <source>
        <dbReference type="ARBA" id="ARBA00022679"/>
    </source>
</evidence>
<evidence type="ECO:0000256" key="11">
    <source>
        <dbReference type="ARBA" id="ARBA00022922"/>
    </source>
</evidence>
<name>A0A6G1CBD6_9ORYZ</name>
<evidence type="ECO:0000313" key="17">
    <source>
        <dbReference type="Proteomes" id="UP000479710"/>
    </source>
</evidence>
<comment type="similarity">
    <text evidence="5">Belongs to the glycosyltransferase 1 family. Bacterial/plant glycogen synthase subfamily.</text>
</comment>
<organism evidence="16 17">
    <name type="scientific">Oryza meyeriana var. granulata</name>
    <dbReference type="NCBI Taxonomy" id="110450"/>
    <lineage>
        <taxon>Eukaryota</taxon>
        <taxon>Viridiplantae</taxon>
        <taxon>Streptophyta</taxon>
        <taxon>Embryophyta</taxon>
        <taxon>Tracheophyta</taxon>
        <taxon>Spermatophyta</taxon>
        <taxon>Magnoliopsida</taxon>
        <taxon>Liliopsida</taxon>
        <taxon>Poales</taxon>
        <taxon>Poaceae</taxon>
        <taxon>BOP clade</taxon>
        <taxon>Oryzoideae</taxon>
        <taxon>Oryzeae</taxon>
        <taxon>Oryzinae</taxon>
        <taxon>Oryza</taxon>
        <taxon>Oryza meyeriana</taxon>
    </lineage>
</organism>
<keyword evidence="10" id="KW-0808">Transferase</keyword>
<evidence type="ECO:0000256" key="3">
    <source>
        <dbReference type="ARBA" id="ARBA00004602"/>
    </source>
</evidence>
<keyword evidence="11" id="KW-0750">Starch biosynthesis</keyword>
<feature type="domain" description="Carbohydrate binding module family 25" evidence="15">
    <location>
        <begin position="1278"/>
        <end position="1367"/>
    </location>
</feature>
<dbReference type="HAMAP" id="MF_00484">
    <property type="entry name" value="Glycogen_synth"/>
    <property type="match status" value="1"/>
</dbReference>
<dbReference type="GO" id="GO:0009011">
    <property type="term" value="F:alpha-1,4-glucan glucosyltransferase (ADP-glucose donor) activity"/>
    <property type="evidence" value="ECO:0007669"/>
    <property type="project" value="UniProtKB-EC"/>
</dbReference>
<dbReference type="FunFam" id="3.40.50.2000:FF:000165">
    <property type="entry name" value="Starch synthase, chloroplastic/amyloplastic"/>
    <property type="match status" value="1"/>
</dbReference>
<dbReference type="InterPro" id="IPR005085">
    <property type="entry name" value="CBM25"/>
</dbReference>
<dbReference type="SMART" id="SM01066">
    <property type="entry name" value="CBM_25"/>
    <property type="match status" value="3"/>
</dbReference>
<dbReference type="InterPro" id="IPR013534">
    <property type="entry name" value="Starch_synth_cat_dom"/>
</dbReference>
<evidence type="ECO:0000256" key="9">
    <source>
        <dbReference type="ARBA" id="ARBA00022676"/>
    </source>
</evidence>
<evidence type="ECO:0000313" key="16">
    <source>
        <dbReference type="EMBL" id="KAF0897788.1"/>
    </source>
</evidence>
<keyword evidence="14" id="KW-0175">Coiled coil</keyword>
<dbReference type="Gene3D" id="3.40.50.2000">
    <property type="entry name" value="Glycogen Phosphorylase B"/>
    <property type="match status" value="2"/>
</dbReference>
<evidence type="ECO:0000256" key="12">
    <source>
        <dbReference type="ARBA" id="ARBA00022946"/>
    </source>
</evidence>
<dbReference type="GO" id="GO:0019252">
    <property type="term" value="P:starch biosynthetic process"/>
    <property type="evidence" value="ECO:0007669"/>
    <property type="project" value="UniProtKB-UniPathway"/>
</dbReference>
<proteinExistence type="inferred from homology"/>
<evidence type="ECO:0000256" key="14">
    <source>
        <dbReference type="SAM" id="Coils"/>
    </source>
</evidence>
<dbReference type="Proteomes" id="UP000479710">
    <property type="component" value="Unassembled WGS sequence"/>
</dbReference>
<keyword evidence="7" id="KW-0150">Chloroplast</keyword>
<dbReference type="GO" id="GO:0010021">
    <property type="term" value="P:amylopectin biosynthetic process"/>
    <property type="evidence" value="ECO:0007669"/>
    <property type="project" value="UniProtKB-ARBA"/>
</dbReference>
<dbReference type="CDD" id="cd03791">
    <property type="entry name" value="GT5_Glycogen_synthase_DULL1-like"/>
    <property type="match status" value="1"/>
</dbReference>
<dbReference type="OrthoDB" id="639559at2759"/>